<protein>
    <submittedName>
        <fullName evidence="1">Uncharacterized protein</fullName>
    </submittedName>
</protein>
<dbReference type="STRING" id="1873176.BFN67_03170"/>
<reference evidence="1 2" key="1">
    <citation type="journal article" date="2016" name="Int. J. Syst. Evol. Microbiol.">
        <title>Pseudaminobacter manganicus sp. nov., isolated from sludge of a manganese mine.</title>
        <authorList>
            <person name="Li J."/>
            <person name="Huang J."/>
            <person name="Liao S."/>
            <person name="Wang G."/>
        </authorList>
    </citation>
    <scope>NUCLEOTIDE SEQUENCE [LARGE SCALE GENOMIC DNA]</scope>
    <source>
        <strain evidence="1 2">JH-7</strain>
    </source>
</reference>
<gene>
    <name evidence="1" type="ORF">BFN67_03170</name>
</gene>
<evidence type="ECO:0000313" key="2">
    <source>
        <dbReference type="Proteomes" id="UP000191905"/>
    </source>
</evidence>
<dbReference type="AlphaFoldDB" id="A0A1V8RRY4"/>
<accession>A0A1V8RRY4</accession>
<proteinExistence type="predicted"/>
<dbReference type="OrthoDB" id="7597200at2"/>
<evidence type="ECO:0000313" key="1">
    <source>
        <dbReference type="EMBL" id="OQM75982.1"/>
    </source>
</evidence>
<keyword evidence="2" id="KW-1185">Reference proteome</keyword>
<sequence length="65" mass="6877">MIAPAKPRKPRKWLVWACIAIGVVLFLGANAHLVYVSFTSQPDCVPHARTAGSDGAPMQAAKSAC</sequence>
<comment type="caution">
    <text evidence="1">The sequence shown here is derived from an EMBL/GenBank/DDBJ whole genome shotgun (WGS) entry which is preliminary data.</text>
</comment>
<organism evidence="1 2">
    <name type="scientific">Manganibacter manganicus</name>
    <dbReference type="NCBI Taxonomy" id="1873176"/>
    <lineage>
        <taxon>Bacteria</taxon>
        <taxon>Pseudomonadati</taxon>
        <taxon>Pseudomonadota</taxon>
        <taxon>Alphaproteobacteria</taxon>
        <taxon>Hyphomicrobiales</taxon>
        <taxon>Phyllobacteriaceae</taxon>
        <taxon>Manganibacter</taxon>
    </lineage>
</organism>
<dbReference type="EMBL" id="MDET01000012">
    <property type="protein sequence ID" value="OQM75982.1"/>
    <property type="molecule type" value="Genomic_DNA"/>
</dbReference>
<dbReference type="Proteomes" id="UP000191905">
    <property type="component" value="Unassembled WGS sequence"/>
</dbReference>
<name>A0A1V8RRY4_9HYPH</name>